<keyword evidence="1" id="KW-0472">Membrane</keyword>
<keyword evidence="3" id="KW-1185">Reference proteome</keyword>
<reference evidence="2 3" key="1">
    <citation type="submission" date="2019-02" db="EMBL/GenBank/DDBJ databases">
        <authorList>
            <consortium name="Pathogen Informatics"/>
        </authorList>
    </citation>
    <scope>NUCLEOTIDE SEQUENCE [LARGE SCALE GENOMIC DNA]</scope>
    <source>
        <strain evidence="2 3">3012STDY7089603</strain>
    </source>
</reference>
<keyword evidence="1" id="KW-1133">Transmembrane helix</keyword>
<gene>
    <name evidence="2" type="ORF">NCTC13150_00588</name>
</gene>
<evidence type="ECO:0000256" key="1">
    <source>
        <dbReference type="SAM" id="Phobius"/>
    </source>
</evidence>
<evidence type="ECO:0000313" key="2">
    <source>
        <dbReference type="EMBL" id="VFB16072.1"/>
    </source>
</evidence>
<feature type="transmembrane region" description="Helical" evidence="1">
    <location>
        <begin position="26"/>
        <end position="44"/>
    </location>
</feature>
<sequence>MLIEVIVIGLLVQAVLWKKISLDLDYLKTMLGILVLLLVLRFIIRLNPQAPQTIYRLQGPLIIGLSLLLARQKPRLGFILFSIGLFLNGLMLALYGRMPVDPSALVQAGQESVLKLLIQNQSTSHCLMTGGLQAYLGDWIPLPKAYPLARVISPGDILMSLGLAYLLILQPIEKEMSHD</sequence>
<proteinExistence type="predicted"/>
<protein>
    <recommendedName>
        <fullName evidence="4">DUF5317 domain-containing protein</fullName>
    </recommendedName>
</protein>
<dbReference type="InterPro" id="IPR035168">
    <property type="entry name" value="DUF5317"/>
</dbReference>
<dbReference type="AlphaFoldDB" id="A0A8H2M6J3"/>
<accession>A0A8H2M6J3</accession>
<keyword evidence="1" id="KW-0812">Transmembrane</keyword>
<dbReference type="EMBL" id="CAACYI010000001">
    <property type="protein sequence ID" value="VFB16072.1"/>
    <property type="molecule type" value="Genomic_DNA"/>
</dbReference>
<dbReference type="Pfam" id="PF17248">
    <property type="entry name" value="DUF5317"/>
    <property type="match status" value="1"/>
</dbReference>
<dbReference type="Proteomes" id="UP000377798">
    <property type="component" value="Unassembled WGS sequence"/>
</dbReference>
<feature type="transmembrane region" description="Helical" evidence="1">
    <location>
        <begin position="151"/>
        <end position="169"/>
    </location>
</feature>
<feature type="transmembrane region" description="Helical" evidence="1">
    <location>
        <begin position="76"/>
        <end position="95"/>
    </location>
</feature>
<organism evidence="2 3">
    <name type="scientific">Urinicoccus massiliensis</name>
    <dbReference type="NCBI Taxonomy" id="1723382"/>
    <lineage>
        <taxon>Bacteria</taxon>
        <taxon>Bacillati</taxon>
        <taxon>Bacillota</taxon>
        <taxon>Tissierellia</taxon>
        <taxon>Tissierellales</taxon>
        <taxon>Peptoniphilaceae</taxon>
        <taxon>Urinicoccus</taxon>
    </lineage>
</organism>
<evidence type="ECO:0000313" key="3">
    <source>
        <dbReference type="Proteomes" id="UP000377798"/>
    </source>
</evidence>
<name>A0A8H2M6J3_9FIRM</name>
<evidence type="ECO:0008006" key="4">
    <source>
        <dbReference type="Google" id="ProtNLM"/>
    </source>
</evidence>
<dbReference type="RefSeq" id="WP_131748556.1">
    <property type="nucleotide sequence ID" value="NZ_CAACYI010000001.1"/>
</dbReference>
<comment type="caution">
    <text evidence="2">The sequence shown here is derived from an EMBL/GenBank/DDBJ whole genome shotgun (WGS) entry which is preliminary data.</text>
</comment>